<dbReference type="Proteomes" id="UP001458415">
    <property type="component" value="Unassembled WGS sequence"/>
</dbReference>
<comment type="caution">
    <text evidence="1">The sequence shown here is derived from an EMBL/GenBank/DDBJ whole genome shotgun (WGS) entry which is preliminary data.</text>
</comment>
<protein>
    <submittedName>
        <fullName evidence="1">Uncharacterized protein</fullName>
    </submittedName>
</protein>
<accession>A0ABV1WAM6</accession>
<dbReference type="InterPro" id="IPR029058">
    <property type="entry name" value="AB_hydrolase_fold"/>
</dbReference>
<organism evidence="1 2">
    <name type="scientific">Streptomyces carpinensis</name>
    <dbReference type="NCBI Taxonomy" id="66369"/>
    <lineage>
        <taxon>Bacteria</taxon>
        <taxon>Bacillati</taxon>
        <taxon>Actinomycetota</taxon>
        <taxon>Actinomycetes</taxon>
        <taxon>Kitasatosporales</taxon>
        <taxon>Streptomycetaceae</taxon>
        <taxon>Streptomyces</taxon>
    </lineage>
</organism>
<name>A0ABV1WAM6_9ACTN</name>
<evidence type="ECO:0000313" key="2">
    <source>
        <dbReference type="Proteomes" id="UP001458415"/>
    </source>
</evidence>
<dbReference type="RefSeq" id="WP_143668010.1">
    <property type="nucleotide sequence ID" value="NZ_MUBM01000035.1"/>
</dbReference>
<evidence type="ECO:0000313" key="1">
    <source>
        <dbReference type="EMBL" id="MER6981259.1"/>
    </source>
</evidence>
<gene>
    <name evidence="1" type="ORF">ABT317_30870</name>
</gene>
<keyword evidence="2" id="KW-1185">Reference proteome</keyword>
<dbReference type="EMBL" id="JBEPCU010000724">
    <property type="protein sequence ID" value="MER6981259.1"/>
    <property type="molecule type" value="Genomic_DNA"/>
</dbReference>
<reference evidence="1 2" key="1">
    <citation type="submission" date="2024-06" db="EMBL/GenBank/DDBJ databases">
        <title>The Natural Products Discovery Center: Release of the First 8490 Sequenced Strains for Exploring Actinobacteria Biosynthetic Diversity.</title>
        <authorList>
            <person name="Kalkreuter E."/>
            <person name="Kautsar S.A."/>
            <person name="Yang D."/>
            <person name="Bader C.D."/>
            <person name="Teijaro C.N."/>
            <person name="Fluegel L."/>
            <person name="Davis C.M."/>
            <person name="Simpson J.R."/>
            <person name="Lauterbach L."/>
            <person name="Steele A.D."/>
            <person name="Gui C."/>
            <person name="Meng S."/>
            <person name="Li G."/>
            <person name="Viehrig K."/>
            <person name="Ye F."/>
            <person name="Su P."/>
            <person name="Kiefer A.F."/>
            <person name="Nichols A."/>
            <person name="Cepeda A.J."/>
            <person name="Yan W."/>
            <person name="Fan B."/>
            <person name="Jiang Y."/>
            <person name="Adhikari A."/>
            <person name="Zheng C.-J."/>
            <person name="Schuster L."/>
            <person name="Cowan T.M."/>
            <person name="Smanski M.J."/>
            <person name="Chevrette M.G."/>
            <person name="De Carvalho L.P.S."/>
            <person name="Shen B."/>
        </authorList>
    </citation>
    <scope>NUCLEOTIDE SEQUENCE [LARGE SCALE GENOMIC DNA]</scope>
    <source>
        <strain evidence="1 2">NPDC000634</strain>
    </source>
</reference>
<proteinExistence type="predicted"/>
<dbReference type="SUPFAM" id="SSF53474">
    <property type="entry name" value="alpha/beta-Hydrolases"/>
    <property type="match status" value="1"/>
</dbReference>
<dbReference type="Gene3D" id="3.40.50.1820">
    <property type="entry name" value="alpha/beta hydrolase"/>
    <property type="match status" value="1"/>
</dbReference>
<sequence>MVDSVVTTPVELVARVRVPTLVVVGGDDERAAAADRPASLLPHGARVVVPGDHWAAAAAPELTAVIVDFLAAP</sequence>